<accession>A0A1B6KEX9</accession>
<feature type="compositionally biased region" description="Basic and acidic residues" evidence="2">
    <location>
        <begin position="42"/>
        <end position="56"/>
    </location>
</feature>
<dbReference type="Gene3D" id="3.30.160.60">
    <property type="entry name" value="Classic Zinc Finger"/>
    <property type="match status" value="1"/>
</dbReference>
<proteinExistence type="predicted"/>
<feature type="domain" description="C2H2-type" evidence="3">
    <location>
        <begin position="113"/>
        <end position="136"/>
    </location>
</feature>
<dbReference type="AlphaFoldDB" id="A0A1B6KEX9"/>
<feature type="compositionally biased region" description="Basic and acidic residues" evidence="2">
    <location>
        <begin position="7"/>
        <end position="27"/>
    </location>
</feature>
<keyword evidence="1" id="KW-0862">Zinc</keyword>
<dbReference type="SUPFAM" id="SSF57667">
    <property type="entry name" value="beta-beta-alpha zinc fingers"/>
    <property type="match status" value="1"/>
</dbReference>
<keyword evidence="1" id="KW-0479">Metal-binding</keyword>
<feature type="region of interest" description="Disordered" evidence="2">
    <location>
        <begin position="1"/>
        <end position="59"/>
    </location>
</feature>
<evidence type="ECO:0000256" key="1">
    <source>
        <dbReference type="PROSITE-ProRule" id="PRU00042"/>
    </source>
</evidence>
<dbReference type="InterPro" id="IPR036236">
    <property type="entry name" value="Znf_C2H2_sf"/>
</dbReference>
<evidence type="ECO:0000256" key="2">
    <source>
        <dbReference type="SAM" id="MobiDB-lite"/>
    </source>
</evidence>
<keyword evidence="1" id="KW-0863">Zinc-finger</keyword>
<organism evidence="4">
    <name type="scientific">Graphocephala atropunctata</name>
    <dbReference type="NCBI Taxonomy" id="36148"/>
    <lineage>
        <taxon>Eukaryota</taxon>
        <taxon>Metazoa</taxon>
        <taxon>Ecdysozoa</taxon>
        <taxon>Arthropoda</taxon>
        <taxon>Hexapoda</taxon>
        <taxon>Insecta</taxon>
        <taxon>Pterygota</taxon>
        <taxon>Neoptera</taxon>
        <taxon>Paraneoptera</taxon>
        <taxon>Hemiptera</taxon>
        <taxon>Auchenorrhyncha</taxon>
        <taxon>Membracoidea</taxon>
        <taxon>Cicadellidae</taxon>
        <taxon>Cicadellinae</taxon>
        <taxon>Cicadellini</taxon>
        <taxon>Graphocephala</taxon>
    </lineage>
</organism>
<dbReference type="PROSITE" id="PS50157">
    <property type="entry name" value="ZINC_FINGER_C2H2_2"/>
    <property type="match status" value="1"/>
</dbReference>
<dbReference type="GO" id="GO:0008270">
    <property type="term" value="F:zinc ion binding"/>
    <property type="evidence" value="ECO:0007669"/>
    <property type="project" value="UniProtKB-KW"/>
</dbReference>
<dbReference type="InterPro" id="IPR013087">
    <property type="entry name" value="Znf_C2H2_type"/>
</dbReference>
<sequence length="174" mass="20098">MSIKQEPQPHLHHDDDFDDSRHNLDDHSLDDDSVSQPGLGHLDPEREEQRNDHPDSVDGSAMLTQRSLQSSSRQQENIFQEDPATPGMYLCLLCRKTVRSRWHHLQTHFSRNHKCPYCDAVYSRVDTLKLHARRVHNLSVSRYIYNLYPNLFHPGLAPLATPLPTNLSTHPLHS</sequence>
<evidence type="ECO:0000259" key="3">
    <source>
        <dbReference type="PROSITE" id="PS50157"/>
    </source>
</evidence>
<dbReference type="SMART" id="SM00355">
    <property type="entry name" value="ZnF_C2H2"/>
    <property type="match status" value="2"/>
</dbReference>
<dbReference type="PROSITE" id="PS00028">
    <property type="entry name" value="ZINC_FINGER_C2H2_1"/>
    <property type="match status" value="1"/>
</dbReference>
<evidence type="ECO:0000313" key="4">
    <source>
        <dbReference type="EMBL" id="JAT10010.1"/>
    </source>
</evidence>
<gene>
    <name evidence="4" type="ORF">g.9181</name>
</gene>
<name>A0A1B6KEX9_9HEMI</name>
<dbReference type="EMBL" id="GEBQ01029967">
    <property type="protein sequence ID" value="JAT10010.1"/>
    <property type="molecule type" value="Transcribed_RNA"/>
</dbReference>
<protein>
    <recommendedName>
        <fullName evidence="3">C2H2-type domain-containing protein</fullName>
    </recommendedName>
</protein>
<reference evidence="4" key="1">
    <citation type="submission" date="2015-11" db="EMBL/GenBank/DDBJ databases">
        <title>De novo transcriptome assembly of four potential Pierce s Disease insect vectors from Arizona vineyards.</title>
        <authorList>
            <person name="Tassone E.E."/>
        </authorList>
    </citation>
    <scope>NUCLEOTIDE SEQUENCE</scope>
</reference>